<proteinExistence type="predicted"/>
<name>A0A9N9K148_9GLOM</name>
<keyword evidence="2" id="KW-1185">Reference proteome</keyword>
<gene>
    <name evidence="1" type="ORF">CPELLU_LOCUS17862</name>
</gene>
<comment type="caution">
    <text evidence="1">The sequence shown here is derived from an EMBL/GenBank/DDBJ whole genome shotgun (WGS) entry which is preliminary data.</text>
</comment>
<sequence>KMRVDLAEHILSQKVKKAIAEIPELKNISQGLRLYIKFLYKSKLKIQHIKFCNFD</sequence>
<dbReference type="EMBL" id="CAJVQA010032348">
    <property type="protein sequence ID" value="CAG8803048.1"/>
    <property type="molecule type" value="Genomic_DNA"/>
</dbReference>
<evidence type="ECO:0000313" key="2">
    <source>
        <dbReference type="Proteomes" id="UP000789759"/>
    </source>
</evidence>
<reference evidence="1" key="1">
    <citation type="submission" date="2021-06" db="EMBL/GenBank/DDBJ databases">
        <authorList>
            <person name="Kallberg Y."/>
            <person name="Tangrot J."/>
            <person name="Rosling A."/>
        </authorList>
    </citation>
    <scope>NUCLEOTIDE SEQUENCE</scope>
    <source>
        <strain evidence="1">FL966</strain>
    </source>
</reference>
<accession>A0A9N9K148</accession>
<dbReference type="Proteomes" id="UP000789759">
    <property type="component" value="Unassembled WGS sequence"/>
</dbReference>
<dbReference type="AlphaFoldDB" id="A0A9N9K148"/>
<protein>
    <submittedName>
        <fullName evidence="1">21287_t:CDS:1</fullName>
    </submittedName>
</protein>
<feature type="non-terminal residue" evidence="1">
    <location>
        <position position="1"/>
    </location>
</feature>
<evidence type="ECO:0000313" key="1">
    <source>
        <dbReference type="EMBL" id="CAG8803048.1"/>
    </source>
</evidence>
<organism evidence="1 2">
    <name type="scientific">Cetraspora pellucida</name>
    <dbReference type="NCBI Taxonomy" id="1433469"/>
    <lineage>
        <taxon>Eukaryota</taxon>
        <taxon>Fungi</taxon>
        <taxon>Fungi incertae sedis</taxon>
        <taxon>Mucoromycota</taxon>
        <taxon>Glomeromycotina</taxon>
        <taxon>Glomeromycetes</taxon>
        <taxon>Diversisporales</taxon>
        <taxon>Gigasporaceae</taxon>
        <taxon>Cetraspora</taxon>
    </lineage>
</organism>